<evidence type="ECO:0000313" key="2">
    <source>
        <dbReference type="Proteomes" id="UP000001746"/>
    </source>
</evidence>
<dbReference type="AlphaFoldDB" id="C7P4J4"/>
<name>C7P4J4_HALMD</name>
<dbReference type="eggNOG" id="arCOG02134">
    <property type="taxonomic scope" value="Archaea"/>
</dbReference>
<dbReference type="Proteomes" id="UP000001746">
    <property type="component" value="Chromosome"/>
</dbReference>
<accession>C7P4J4</accession>
<dbReference type="KEGG" id="hmu:Hmuk_1903"/>
<proteinExistence type="predicted"/>
<dbReference type="HOGENOM" id="CLU_207578_0_0_2"/>
<keyword evidence="2" id="KW-1185">Reference proteome</keyword>
<sequence>MSLADPLRERLETDSQGAWENEHTLTPIRRFWVRLHTAGLSIKETVTISELLGVDHSHGSVWN</sequence>
<organism evidence="1 2">
    <name type="scientific">Halomicrobium mukohataei (strain ATCC 700874 / DSM 12286 / JCM 9738 / NCIMB 13541)</name>
    <name type="common">Haloarcula mukohataei</name>
    <dbReference type="NCBI Taxonomy" id="485914"/>
    <lineage>
        <taxon>Archaea</taxon>
        <taxon>Methanobacteriati</taxon>
        <taxon>Methanobacteriota</taxon>
        <taxon>Stenosarchaea group</taxon>
        <taxon>Halobacteria</taxon>
        <taxon>Halobacteriales</taxon>
        <taxon>Haloarculaceae</taxon>
        <taxon>Halomicrobium</taxon>
    </lineage>
</organism>
<gene>
    <name evidence="1" type="ordered locus">Hmuk_1903</name>
</gene>
<evidence type="ECO:0000313" key="1">
    <source>
        <dbReference type="EMBL" id="ACV48016.1"/>
    </source>
</evidence>
<reference evidence="1 2" key="1">
    <citation type="journal article" date="2009" name="Stand. Genomic Sci.">
        <title>Complete genome sequence of Halomicrobium mukohataei type strain (arg-2).</title>
        <authorList>
            <person name="Tindall B.J."/>
            <person name="Schneider S."/>
            <person name="Lapidus A."/>
            <person name="Copeland A."/>
            <person name="Glavina Del Rio T."/>
            <person name="Nolan M."/>
            <person name="Lucas S."/>
            <person name="Chen F."/>
            <person name="Tice H."/>
            <person name="Cheng J.F."/>
            <person name="Saunders E."/>
            <person name="Bruce D."/>
            <person name="Goodwin L."/>
            <person name="Pitluck S."/>
            <person name="Mikhailova N."/>
            <person name="Pati A."/>
            <person name="Ivanova N."/>
            <person name="Mavrommatis K."/>
            <person name="Chen A."/>
            <person name="Palaniappan K."/>
            <person name="Chain P."/>
            <person name="Land M."/>
            <person name="Hauser L."/>
            <person name="Chang Y.J."/>
            <person name="Jeffries C.D."/>
            <person name="Brettin T."/>
            <person name="Han C."/>
            <person name="Rohde M."/>
            <person name="Goker M."/>
            <person name="Bristow J."/>
            <person name="Eisen J.A."/>
            <person name="Markowitz V."/>
            <person name="Hugenholtz P."/>
            <person name="Klenk H.P."/>
            <person name="Kyrpides N.C."/>
            <person name="Detter J.C."/>
        </authorList>
    </citation>
    <scope>NUCLEOTIDE SEQUENCE [LARGE SCALE GENOMIC DNA]</scope>
    <source>
        <strain evidence="2">ATCC 700874 / DSM 12286 / JCM 9738 / NCIMB 13541</strain>
    </source>
</reference>
<protein>
    <submittedName>
        <fullName evidence="1">Transposase</fullName>
    </submittedName>
</protein>
<dbReference type="EMBL" id="CP001688">
    <property type="protein sequence ID" value="ACV48016.1"/>
    <property type="molecule type" value="Genomic_DNA"/>
</dbReference>